<feature type="region of interest" description="Disordered" evidence="2">
    <location>
        <begin position="178"/>
        <end position="292"/>
    </location>
</feature>
<name>A0A5B8MIN8_9CHLO</name>
<evidence type="ECO:0000256" key="1">
    <source>
        <dbReference type="SAM" id="Coils"/>
    </source>
</evidence>
<dbReference type="SUPFAM" id="SSF63748">
    <property type="entry name" value="Tudor/PWWP/MBT"/>
    <property type="match status" value="1"/>
</dbReference>
<feature type="compositionally biased region" description="Polar residues" evidence="2">
    <location>
        <begin position="275"/>
        <end position="284"/>
    </location>
</feature>
<dbReference type="AlphaFoldDB" id="A0A5B8MIN8"/>
<dbReference type="EMBL" id="CP031036">
    <property type="protein sequence ID" value="QDZ20161.1"/>
    <property type="molecule type" value="Genomic_DNA"/>
</dbReference>
<feature type="compositionally biased region" description="Acidic residues" evidence="2">
    <location>
        <begin position="241"/>
        <end position="252"/>
    </location>
</feature>
<dbReference type="Gene3D" id="2.30.30.140">
    <property type="match status" value="1"/>
</dbReference>
<proteinExistence type="predicted"/>
<sequence length="550" mass="62633">MLELDLSPGKLVLHKIDGYPPWPCRIISWDLYDQTDPCQLTVPEALQGDAVDEEVTRRDVLLLYLGKAIDFSSETRTSKSLVDWNALKGDLSSVSASEDLVALAQKYKAGGHFPETLHPTFEFEEYMPALREAFELDEKAGDREWFFNTYGAEKYKYSDTWVQGEEYAQMKAAFERKKEEHAAKGGEKAGGQLEDPRSAMKKLAERKRKQRELEEGHAAEEEDEDYRYTSSGRNGRGGSAMEDEDYEVDAGEGGEKKAAKKKKVAQPAGKMQRTGKATASTSKPISVKGSEKLREDSKRKAWTMEEWKEHFKMVKTILSGDNYDKTAKYSAETLDACHIFASEYMEKLEKVNLKLKKLEEFKHNCEKDLESISGDLKIVSNDLLKKWDKYGKDEHISQGFKLGKLVQRFRKHNAPFLKSKYGQVIGEEFTAVIENWTKKFSGQQNQQQEGNKSLVTLSPKHGHWNRERCSNMLAMLFQNENLRASIGMDIEEELYGRHGEEGMEAYQEDIKKVYSALKGDGENDTKTPVMTDLQEGKISPAEFVSRVTKH</sequence>
<evidence type="ECO:0000313" key="4">
    <source>
        <dbReference type="Proteomes" id="UP000316726"/>
    </source>
</evidence>
<feature type="compositionally biased region" description="Basic and acidic residues" evidence="2">
    <location>
        <begin position="178"/>
        <end position="187"/>
    </location>
</feature>
<keyword evidence="1" id="KW-0175">Coiled coil</keyword>
<protein>
    <recommendedName>
        <fullName evidence="5">PWWP domain-containing protein</fullName>
    </recommendedName>
</protein>
<gene>
    <name evidence="3" type="ORF">A3770_03p26790</name>
</gene>
<keyword evidence="4" id="KW-1185">Reference proteome</keyword>
<reference evidence="3 4" key="1">
    <citation type="submission" date="2018-07" db="EMBL/GenBank/DDBJ databases">
        <title>The complete nuclear genome of the prasinophyte Chloropicon primus (CCMP1205).</title>
        <authorList>
            <person name="Pombert J.-F."/>
            <person name="Otis C."/>
            <person name="Turmel M."/>
            <person name="Lemieux C."/>
        </authorList>
    </citation>
    <scope>NUCLEOTIDE SEQUENCE [LARGE SCALE GENOMIC DNA]</scope>
    <source>
        <strain evidence="3 4">CCMP1205</strain>
    </source>
</reference>
<feature type="coiled-coil region" evidence="1">
    <location>
        <begin position="341"/>
        <end position="368"/>
    </location>
</feature>
<evidence type="ECO:0008006" key="5">
    <source>
        <dbReference type="Google" id="ProtNLM"/>
    </source>
</evidence>
<accession>A0A5B8MIN8</accession>
<evidence type="ECO:0000313" key="3">
    <source>
        <dbReference type="EMBL" id="QDZ20161.1"/>
    </source>
</evidence>
<organism evidence="3 4">
    <name type="scientific">Chloropicon primus</name>
    <dbReference type="NCBI Taxonomy" id="1764295"/>
    <lineage>
        <taxon>Eukaryota</taxon>
        <taxon>Viridiplantae</taxon>
        <taxon>Chlorophyta</taxon>
        <taxon>Chloropicophyceae</taxon>
        <taxon>Chloropicales</taxon>
        <taxon>Chloropicaceae</taxon>
        <taxon>Chloropicon</taxon>
    </lineage>
</organism>
<dbReference type="Proteomes" id="UP000316726">
    <property type="component" value="Chromosome 3"/>
</dbReference>
<evidence type="ECO:0000256" key="2">
    <source>
        <dbReference type="SAM" id="MobiDB-lite"/>
    </source>
</evidence>